<dbReference type="Proteomes" id="UP000280296">
    <property type="component" value="Unassembled WGS sequence"/>
</dbReference>
<keyword evidence="4" id="KW-0175">Coiled coil</keyword>
<evidence type="ECO:0000259" key="7">
    <source>
        <dbReference type="PROSITE" id="PS50901"/>
    </source>
</evidence>
<reference evidence="8 9" key="1">
    <citation type="submission" date="2018-12" db="EMBL/GenBank/DDBJ databases">
        <authorList>
            <person name="Toschakov S.V."/>
        </authorList>
    </citation>
    <scope>NUCLEOTIDE SEQUENCE [LARGE SCALE GENOMIC DNA]</scope>
    <source>
        <strain evidence="8 9">GM2012</strain>
    </source>
</reference>
<name>A0A432MJ18_9BACT</name>
<organism evidence="8 9">
    <name type="scientific">Tautonia sociabilis</name>
    <dbReference type="NCBI Taxonomy" id="2080755"/>
    <lineage>
        <taxon>Bacteria</taxon>
        <taxon>Pseudomonadati</taxon>
        <taxon>Planctomycetota</taxon>
        <taxon>Planctomycetia</taxon>
        <taxon>Isosphaerales</taxon>
        <taxon>Isosphaeraceae</taxon>
        <taxon>Tautonia</taxon>
    </lineage>
</organism>
<dbReference type="PANTHER" id="PTHR22683">
    <property type="entry name" value="SPORULATION PROTEIN RELATED"/>
    <property type="match status" value="1"/>
</dbReference>
<dbReference type="Pfam" id="PF01580">
    <property type="entry name" value="FtsK_SpoIIIE"/>
    <property type="match status" value="2"/>
</dbReference>
<keyword evidence="2 3" id="KW-0067">ATP-binding</keyword>
<gene>
    <name evidence="8" type="ORF">TsocGM_12595</name>
</gene>
<keyword evidence="6" id="KW-0812">Transmembrane</keyword>
<dbReference type="GO" id="GO:0005524">
    <property type="term" value="F:ATP binding"/>
    <property type="evidence" value="ECO:0007669"/>
    <property type="project" value="UniProtKB-UniRule"/>
</dbReference>
<evidence type="ECO:0000256" key="4">
    <source>
        <dbReference type="SAM" id="Coils"/>
    </source>
</evidence>
<feature type="compositionally biased region" description="Basic and acidic residues" evidence="5">
    <location>
        <begin position="62"/>
        <end position="79"/>
    </location>
</feature>
<feature type="domain" description="FtsK" evidence="7">
    <location>
        <begin position="753"/>
        <end position="948"/>
    </location>
</feature>
<sequence>MSEQQEHTRGPVDRQVEALKMLARLVAERTEAEARIELDRSQRVEAADRAYQQETKANEATYKADRSSLERRAREEPEAARTAFEAARQRAEAALRVARADAERRLRDDVEEIKKAQADQRWEIGTICEAGLNDSRSRLEKAQATLSQVDSRLRAIRQEIEEYLRTHRLGKADDVRGDLSSGSGSPDQPPSAESASRALDEAEERLDDLRRLSLPRLFRGARPVAIVVLPAALGAVAGGILRGWTVAAPVGGVVGATLGLIAAIWLLATARVQVRRALDPLQEAIASAASQAGHARQHEVSFQRRREEELLRKRDREQAAVDDRARAALADARGRHDAAVAAAVEAHLTAISEAERRRDEILRSIAEEVERRTPEIRSRFEAERDRLSAEHTRVITDADSRAAADFAELAKRWRSGLTSVGEAIAQVATEMGHRFPSFEAAARDGTPMPSEVPPALRFGRLRIDLDMFPRGRPADPALMEGLPDRFEAPAIVRCPEGCSMLFKADAEGRAAALSAMQAVMLRILTGFPPGKARFTMIDPVGLGQTFAAFMHLADVDEQLVSSRVWTETQHIEQRLQDLTEHMENVIQKYLRNEYRSITEYNAKAGEVAEPFRFLIVADFPVRFNEAAARRLLSIAQSGPRCGVHVIVSVDTRQELPQGIDLKDLERHCAVFRWREGRFRWDDPDQGGFPMQLDEPPPPDLFSQVVRAIGRKAEGASRVEVPFDFLAPKPDAYWRSDSASGVAIPLGRAGATKVQQLRLGAGTAQHVLIAGKTGSGKSTLLHALITSAALSYAPDQLELYLIDFKKGVEFKAYATHRLPHARVIAVESEREFGLSVLQRLDEELKVRGDLFREVGAQDLASFRSSRPDRPMPRILLIVDEFQEFFVEDDKLAQEAALLLDRLVRQGRAFGIHVHLGSQTLAGAYTLARATIGQMAVRIALQCSEADASLILSDDNTAARLLSRPGEAIYNDANGRLEGNSIFQVVWLPDDRREEYLRRIADLAIERGIKSRPPIIFEGNVAPDVAQNEPLADLLSADSYPDPLPKASSAWLGEPVAIKAPTAMLFRRQAGSHLLIVGQNEEAARGLMATSILSLAAHRPDARILLLDGTPADDPSSGYLAEILNALPHDAKAITWGQVESIVAEVAAEVDRRRDEGITDAPPLYLMIHDLQRFRQLRKAEDDFSFSTPAPDEPAKPSELLGTILRDGPIHGVHLIVWGDTLNNLNRTFDRSSLRELEHRVLFQMSSGDSSTLIDSPLANRLGMRRALLVSEEAGLMEKFRPYGPPPIDWVHQVAGRLKRRSRPRSDPSA</sequence>
<dbReference type="GO" id="GO:0051301">
    <property type="term" value="P:cell division"/>
    <property type="evidence" value="ECO:0007669"/>
    <property type="project" value="UniProtKB-KW"/>
</dbReference>
<keyword evidence="6" id="KW-0472">Membrane</keyword>
<dbReference type="PANTHER" id="PTHR22683:SF41">
    <property type="entry name" value="DNA TRANSLOCASE FTSK"/>
    <property type="match status" value="1"/>
</dbReference>
<dbReference type="InterPro" id="IPR002543">
    <property type="entry name" value="FtsK_dom"/>
</dbReference>
<keyword evidence="9" id="KW-1185">Reference proteome</keyword>
<keyword evidence="6" id="KW-1133">Transmembrane helix</keyword>
<keyword evidence="1 3" id="KW-0547">Nucleotide-binding</keyword>
<dbReference type="EMBL" id="RYZH01000022">
    <property type="protein sequence ID" value="RUL87362.1"/>
    <property type="molecule type" value="Genomic_DNA"/>
</dbReference>
<proteinExistence type="predicted"/>
<feature type="coiled-coil region" evidence="4">
    <location>
        <begin position="99"/>
        <end position="166"/>
    </location>
</feature>
<feature type="transmembrane region" description="Helical" evidence="6">
    <location>
        <begin position="247"/>
        <end position="268"/>
    </location>
</feature>
<accession>A0A432MJ18</accession>
<dbReference type="OrthoDB" id="9807790at2"/>
<feature type="region of interest" description="Disordered" evidence="5">
    <location>
        <begin position="40"/>
        <end position="83"/>
    </location>
</feature>
<evidence type="ECO:0000256" key="2">
    <source>
        <dbReference type="ARBA" id="ARBA00022840"/>
    </source>
</evidence>
<dbReference type="PROSITE" id="PS50901">
    <property type="entry name" value="FTSK"/>
    <property type="match status" value="1"/>
</dbReference>
<feature type="binding site" evidence="3">
    <location>
        <begin position="770"/>
        <end position="777"/>
    </location>
    <ligand>
        <name>ATP</name>
        <dbReference type="ChEBI" id="CHEBI:30616"/>
    </ligand>
</feature>
<dbReference type="InterPro" id="IPR050206">
    <property type="entry name" value="FtsK/SpoIIIE/SftA"/>
</dbReference>
<dbReference type="InterPro" id="IPR027417">
    <property type="entry name" value="P-loop_NTPase"/>
</dbReference>
<evidence type="ECO:0000256" key="5">
    <source>
        <dbReference type="SAM" id="MobiDB-lite"/>
    </source>
</evidence>
<keyword evidence="8" id="KW-0132">Cell division</keyword>
<keyword evidence="8" id="KW-0131">Cell cycle</keyword>
<dbReference type="GO" id="GO:0003677">
    <property type="term" value="F:DNA binding"/>
    <property type="evidence" value="ECO:0007669"/>
    <property type="project" value="InterPro"/>
</dbReference>
<evidence type="ECO:0000256" key="1">
    <source>
        <dbReference type="ARBA" id="ARBA00022741"/>
    </source>
</evidence>
<dbReference type="RefSeq" id="WP_126725726.1">
    <property type="nucleotide sequence ID" value="NZ_RYZH01000022.1"/>
</dbReference>
<evidence type="ECO:0000256" key="6">
    <source>
        <dbReference type="SAM" id="Phobius"/>
    </source>
</evidence>
<feature type="transmembrane region" description="Helical" evidence="6">
    <location>
        <begin position="220"/>
        <end position="241"/>
    </location>
</feature>
<dbReference type="Gene3D" id="3.40.50.300">
    <property type="entry name" value="P-loop containing nucleotide triphosphate hydrolases"/>
    <property type="match status" value="3"/>
</dbReference>
<evidence type="ECO:0000256" key="3">
    <source>
        <dbReference type="PROSITE-ProRule" id="PRU00289"/>
    </source>
</evidence>
<evidence type="ECO:0000313" key="8">
    <source>
        <dbReference type="EMBL" id="RUL87362.1"/>
    </source>
</evidence>
<dbReference type="SUPFAM" id="SSF52540">
    <property type="entry name" value="P-loop containing nucleoside triphosphate hydrolases"/>
    <property type="match status" value="1"/>
</dbReference>
<protein>
    <submittedName>
        <fullName evidence="8">Cell division protein FtsK</fullName>
    </submittedName>
</protein>
<comment type="caution">
    <text evidence="8">The sequence shown here is derived from an EMBL/GenBank/DDBJ whole genome shotgun (WGS) entry which is preliminary data.</text>
</comment>
<reference evidence="8 9" key="2">
    <citation type="submission" date="2019-01" db="EMBL/GenBank/DDBJ databases">
        <title>Tautonia sociabilis, a novel thermotolerant planctomycete of Isosphaeraceae family, isolated from a 4000 m deep subterranean habitat.</title>
        <authorList>
            <person name="Kovaleva O.L."/>
            <person name="Elcheninov A.G."/>
            <person name="Van Heerden E."/>
            <person name="Toshchakov S.V."/>
            <person name="Novikov A."/>
            <person name="Bonch-Osmolovskaya E.A."/>
            <person name="Kublanov I.V."/>
        </authorList>
    </citation>
    <scope>NUCLEOTIDE SEQUENCE [LARGE SCALE GENOMIC DNA]</scope>
    <source>
        <strain evidence="8 9">GM2012</strain>
    </source>
</reference>
<dbReference type="CDD" id="cd01127">
    <property type="entry name" value="TrwB_TraG_TraD_VirD4"/>
    <property type="match status" value="1"/>
</dbReference>
<feature type="region of interest" description="Disordered" evidence="5">
    <location>
        <begin position="173"/>
        <end position="200"/>
    </location>
</feature>
<evidence type="ECO:0000313" key="9">
    <source>
        <dbReference type="Proteomes" id="UP000280296"/>
    </source>
</evidence>